<gene>
    <name evidence="1" type="ORF">LOK49_LG06G02514</name>
</gene>
<sequence>MISFDLCILRFVQMQLLLLMHLTTLTTSLAQYSVVPEGYHEYIRPLLKQNLLTWIIRILEESGINSHLLLSILVKHLDHKNIVKQPIKQIRIVNVTTQLAQNAKLEASVAIIGAITELMKQLRKCMQCSSEASSPSDSSDKWNTDLQSALEKCILQLSNKEEATKSKSAGKAWYQTMISDSDYTKFENFSKWLGVS</sequence>
<evidence type="ECO:0000313" key="2">
    <source>
        <dbReference type="Proteomes" id="UP001060215"/>
    </source>
</evidence>
<dbReference type="EMBL" id="CM045762">
    <property type="protein sequence ID" value="KAI8012100.1"/>
    <property type="molecule type" value="Genomic_DNA"/>
</dbReference>
<organism evidence="1 2">
    <name type="scientific">Camellia lanceoleosa</name>
    <dbReference type="NCBI Taxonomy" id="1840588"/>
    <lineage>
        <taxon>Eukaryota</taxon>
        <taxon>Viridiplantae</taxon>
        <taxon>Streptophyta</taxon>
        <taxon>Embryophyta</taxon>
        <taxon>Tracheophyta</taxon>
        <taxon>Spermatophyta</taxon>
        <taxon>Magnoliopsida</taxon>
        <taxon>eudicotyledons</taxon>
        <taxon>Gunneridae</taxon>
        <taxon>Pentapetalae</taxon>
        <taxon>asterids</taxon>
        <taxon>Ericales</taxon>
        <taxon>Theaceae</taxon>
        <taxon>Camellia</taxon>
    </lineage>
</organism>
<name>A0ACC0HFP3_9ERIC</name>
<keyword evidence="2" id="KW-1185">Reference proteome</keyword>
<proteinExistence type="predicted"/>
<reference evidence="1 2" key="1">
    <citation type="journal article" date="2022" name="Plant J.">
        <title>Chromosome-level genome of Camellia lanceoleosa provides a valuable resource for understanding genome evolution and self-incompatibility.</title>
        <authorList>
            <person name="Gong W."/>
            <person name="Xiao S."/>
            <person name="Wang L."/>
            <person name="Liao Z."/>
            <person name="Chang Y."/>
            <person name="Mo W."/>
            <person name="Hu G."/>
            <person name="Li W."/>
            <person name="Zhao G."/>
            <person name="Zhu H."/>
            <person name="Hu X."/>
            <person name="Ji K."/>
            <person name="Xiang X."/>
            <person name="Song Q."/>
            <person name="Yuan D."/>
            <person name="Jin S."/>
            <person name="Zhang L."/>
        </authorList>
    </citation>
    <scope>NUCLEOTIDE SEQUENCE [LARGE SCALE GENOMIC DNA]</scope>
    <source>
        <strain evidence="1">SQ_2022a</strain>
    </source>
</reference>
<keyword evidence="1" id="KW-0689">Ribosomal protein</keyword>
<evidence type="ECO:0000313" key="1">
    <source>
        <dbReference type="EMBL" id="KAI8012100.1"/>
    </source>
</evidence>
<dbReference type="Proteomes" id="UP001060215">
    <property type="component" value="Chromosome 5"/>
</dbReference>
<protein>
    <submittedName>
        <fullName evidence="1">60S ribosomal protein L4</fullName>
    </submittedName>
</protein>
<comment type="caution">
    <text evidence="1">The sequence shown here is derived from an EMBL/GenBank/DDBJ whole genome shotgun (WGS) entry which is preliminary data.</text>
</comment>
<accession>A0ACC0HFP3</accession>
<keyword evidence="1" id="KW-0687">Ribonucleoprotein</keyword>